<dbReference type="Proteomes" id="UP000002257">
    <property type="component" value="Chromosome"/>
</dbReference>
<feature type="signal peptide" evidence="1">
    <location>
        <begin position="1"/>
        <end position="19"/>
    </location>
</feature>
<dbReference type="EMBL" id="CP001280">
    <property type="protein sequence ID" value="ACK51660.1"/>
    <property type="molecule type" value="Genomic_DNA"/>
</dbReference>
<dbReference type="RefSeq" id="WP_012591729.1">
    <property type="nucleotide sequence ID" value="NC_011666.1"/>
</dbReference>
<name>B8ERW2_METSB</name>
<feature type="chain" id="PRO_5002871637" evidence="1">
    <location>
        <begin position="20"/>
        <end position="472"/>
    </location>
</feature>
<dbReference type="PROSITE" id="PS51257">
    <property type="entry name" value="PROKAR_LIPOPROTEIN"/>
    <property type="match status" value="1"/>
</dbReference>
<organism evidence="2 3">
    <name type="scientific">Methylocella silvestris (strain DSM 15510 / CIP 108128 / LMG 27833 / NCIMB 13906 / BL2)</name>
    <dbReference type="NCBI Taxonomy" id="395965"/>
    <lineage>
        <taxon>Bacteria</taxon>
        <taxon>Pseudomonadati</taxon>
        <taxon>Pseudomonadota</taxon>
        <taxon>Alphaproteobacteria</taxon>
        <taxon>Hyphomicrobiales</taxon>
        <taxon>Beijerinckiaceae</taxon>
        <taxon>Methylocella</taxon>
    </lineage>
</organism>
<dbReference type="KEGG" id="msl:Msil_2738"/>
<keyword evidence="3" id="KW-1185">Reference proteome</keyword>
<evidence type="ECO:0000313" key="2">
    <source>
        <dbReference type="EMBL" id="ACK51660.1"/>
    </source>
</evidence>
<sequence>MKQLIILISFLTIALACQAQSIVDLHSAYPPNYMGFSSVGAIYSLCPDGGCIGGDTLRAAGFQRLTTTQGPLIGEYTNFVTLHNATGSAPAWISTTAYPADSYVHSAASGSDQIYFSAQGGISGGTAPNCKSGTCSDGSILWTWQSGGINDQKVAFGIDGDMYAGAGHHWNAASALTIWPGSMPSLGGISAGGFGVNTEIDLANFDRDCPAARPGACQLYGLFMAGISSHLATVGILGGGAASPGLYHWGLAMLPGFAVDYGLNESSYAYVGIQQAGGVSTNGIAQSVGYHATGKQTLASLQLTASAPYAIKADGSYASGVIDTQSAATMYAMAMADNQAIGFDGFDATLKHSDGALRYAAGGDQRVALSDAGSLILSGHLSSNGNGPTLSGCGAGASLSVGSNDVHGTVTEGAGATSCAVIFFSAYKYAPDCVLQDHGTVGTTSMATTPTTLQWSHAAASSERYTYHCMGN</sequence>
<evidence type="ECO:0000313" key="3">
    <source>
        <dbReference type="Proteomes" id="UP000002257"/>
    </source>
</evidence>
<proteinExistence type="predicted"/>
<protein>
    <submittedName>
        <fullName evidence="2">Uncharacterized protein</fullName>
    </submittedName>
</protein>
<keyword evidence="1" id="KW-0732">Signal</keyword>
<dbReference type="HOGENOM" id="CLU_578479_0_0_5"/>
<gene>
    <name evidence="2" type="ordered locus">Msil_2738</name>
</gene>
<dbReference type="AlphaFoldDB" id="B8ERW2"/>
<accession>B8ERW2</accession>
<reference evidence="2 3" key="1">
    <citation type="journal article" date="2010" name="J. Bacteriol.">
        <title>Complete genome sequence of the aerobic facultative methanotroph Methylocella silvestris BL2.</title>
        <authorList>
            <person name="Chen Y."/>
            <person name="Crombie A."/>
            <person name="Rahman M.T."/>
            <person name="Dedysh S.N."/>
            <person name="Liesack W."/>
            <person name="Stott M.B."/>
            <person name="Alam M."/>
            <person name="Theisen A.R."/>
            <person name="Murrell J.C."/>
            <person name="Dunfield P.F."/>
        </authorList>
    </citation>
    <scope>NUCLEOTIDE SEQUENCE [LARGE SCALE GENOMIC DNA]</scope>
    <source>
        <strain evidence="3">DSM 15510 / CIP 108128 / LMG 27833 / NCIMB 13906 / BL2</strain>
    </source>
</reference>
<evidence type="ECO:0000256" key="1">
    <source>
        <dbReference type="SAM" id="SignalP"/>
    </source>
</evidence>